<evidence type="ECO:0000256" key="9">
    <source>
        <dbReference type="PIRSR" id="PIRSR601019-1"/>
    </source>
</evidence>
<dbReference type="EMBL" id="JABDTM020027266">
    <property type="protein sequence ID" value="KAH0810780.1"/>
    <property type="molecule type" value="Genomic_DNA"/>
</dbReference>
<keyword evidence="8" id="KW-0449">Lipoprotein</keyword>
<keyword evidence="12" id="KW-1185">Reference proteome</keyword>
<evidence type="ECO:0000256" key="3">
    <source>
        <dbReference type="ARBA" id="ARBA00022741"/>
    </source>
</evidence>
<name>A0A8J6H9X0_TENMO</name>
<dbReference type="GO" id="GO:0031683">
    <property type="term" value="F:G-protein beta/gamma-subunit complex binding"/>
    <property type="evidence" value="ECO:0007669"/>
    <property type="project" value="InterPro"/>
</dbReference>
<dbReference type="GO" id="GO:0005525">
    <property type="term" value="F:GTP binding"/>
    <property type="evidence" value="ECO:0007669"/>
    <property type="project" value="UniProtKB-KW"/>
</dbReference>
<feature type="binding site" evidence="10">
    <location>
        <position position="81"/>
    </location>
    <ligand>
        <name>Mg(2+)</name>
        <dbReference type="ChEBI" id="CHEBI:18420"/>
    </ligand>
</feature>
<evidence type="ECO:0000256" key="2">
    <source>
        <dbReference type="ARBA" id="ARBA00022723"/>
    </source>
</evidence>
<feature type="binding site" evidence="10">
    <location>
        <position position="248"/>
    </location>
    <ligand>
        <name>Mg(2+)</name>
        <dbReference type="ChEBI" id="CHEBI:18420"/>
    </ligand>
</feature>
<accession>A0A8J6H9X0</accession>
<dbReference type="GO" id="GO:0003924">
    <property type="term" value="F:GTPase activity"/>
    <property type="evidence" value="ECO:0007669"/>
    <property type="project" value="InterPro"/>
</dbReference>
<dbReference type="InterPro" id="IPR027417">
    <property type="entry name" value="P-loop_NTPase"/>
</dbReference>
<dbReference type="Proteomes" id="UP000719412">
    <property type="component" value="Unassembled WGS sequence"/>
</dbReference>
<dbReference type="CDD" id="cd00066">
    <property type="entry name" value="G-alpha"/>
    <property type="match status" value="1"/>
</dbReference>
<dbReference type="GO" id="GO:0001664">
    <property type="term" value="F:G protein-coupled receptor binding"/>
    <property type="evidence" value="ECO:0007669"/>
    <property type="project" value="TreeGrafter"/>
</dbReference>
<feature type="binding site" evidence="9">
    <location>
        <begin position="217"/>
        <end position="218"/>
    </location>
    <ligand>
        <name>GTP</name>
        <dbReference type="ChEBI" id="CHEBI:37565"/>
    </ligand>
</feature>
<keyword evidence="7" id="KW-0807">Transducer</keyword>
<organism evidence="11 12">
    <name type="scientific">Tenebrio molitor</name>
    <name type="common">Yellow mealworm beetle</name>
    <dbReference type="NCBI Taxonomy" id="7067"/>
    <lineage>
        <taxon>Eukaryota</taxon>
        <taxon>Metazoa</taxon>
        <taxon>Ecdysozoa</taxon>
        <taxon>Arthropoda</taxon>
        <taxon>Hexapoda</taxon>
        <taxon>Insecta</taxon>
        <taxon>Pterygota</taxon>
        <taxon>Neoptera</taxon>
        <taxon>Endopterygota</taxon>
        <taxon>Coleoptera</taxon>
        <taxon>Polyphaga</taxon>
        <taxon>Cucujiformia</taxon>
        <taxon>Tenebrionidae</taxon>
        <taxon>Tenebrio</taxon>
    </lineage>
</organism>
<dbReference type="PANTHER" id="PTHR10218">
    <property type="entry name" value="GTP-BINDING PROTEIN ALPHA SUBUNIT"/>
    <property type="match status" value="1"/>
</dbReference>
<dbReference type="AlphaFoldDB" id="A0A8J6H9X0"/>
<dbReference type="PANTHER" id="PTHR10218:SF362">
    <property type="entry name" value="G PROTEIN ALPHA O SUBUNIT"/>
    <property type="match status" value="1"/>
</dbReference>
<feature type="binding site" evidence="9">
    <location>
        <begin position="336"/>
        <end position="339"/>
    </location>
    <ligand>
        <name>GTP</name>
        <dbReference type="ChEBI" id="CHEBI:37565"/>
    </ligand>
</feature>
<evidence type="ECO:0000313" key="11">
    <source>
        <dbReference type="EMBL" id="KAH0810780.1"/>
    </source>
</evidence>
<dbReference type="GO" id="GO:0007188">
    <property type="term" value="P:adenylate cyclase-modulating G protein-coupled receptor signaling pathway"/>
    <property type="evidence" value="ECO:0007669"/>
    <property type="project" value="TreeGrafter"/>
</dbReference>
<evidence type="ECO:0000313" key="12">
    <source>
        <dbReference type="Proteomes" id="UP000719412"/>
    </source>
</evidence>
<keyword evidence="5 9" id="KW-0342">GTP-binding</keyword>
<feature type="binding site" evidence="9">
    <location>
        <position position="392"/>
    </location>
    <ligand>
        <name>GTP</name>
        <dbReference type="ChEBI" id="CHEBI:37565"/>
    </ligand>
</feature>
<evidence type="ECO:0000256" key="8">
    <source>
        <dbReference type="ARBA" id="ARBA00023288"/>
    </source>
</evidence>
<feature type="binding site" evidence="9">
    <location>
        <begin position="267"/>
        <end position="271"/>
    </location>
    <ligand>
        <name>GTP</name>
        <dbReference type="ChEBI" id="CHEBI:37565"/>
    </ligand>
</feature>
<dbReference type="InterPro" id="IPR001019">
    <property type="entry name" value="Gprotein_alpha_su"/>
</dbReference>
<keyword evidence="4 10" id="KW-0460">Magnesium</keyword>
<evidence type="ECO:0000256" key="1">
    <source>
        <dbReference type="ARBA" id="ARBA00022707"/>
    </source>
</evidence>
<reference evidence="11" key="1">
    <citation type="journal article" date="2020" name="J Insects Food Feed">
        <title>The yellow mealworm (Tenebrio molitor) genome: a resource for the emerging insects as food and feed industry.</title>
        <authorList>
            <person name="Eriksson T."/>
            <person name="Andere A."/>
            <person name="Kelstrup H."/>
            <person name="Emery V."/>
            <person name="Picard C."/>
        </authorList>
    </citation>
    <scope>NUCLEOTIDE SEQUENCE</scope>
    <source>
        <strain evidence="11">Stoneville</strain>
        <tissue evidence="11">Whole head</tissue>
    </source>
</reference>
<evidence type="ECO:0000256" key="5">
    <source>
        <dbReference type="ARBA" id="ARBA00023134"/>
    </source>
</evidence>
<dbReference type="PRINTS" id="PR00318">
    <property type="entry name" value="GPROTEINA"/>
</dbReference>
<gene>
    <name evidence="11" type="ORF">GEV33_012009</name>
</gene>
<dbReference type="Pfam" id="PF00503">
    <property type="entry name" value="G-alpha"/>
    <property type="match status" value="1"/>
</dbReference>
<dbReference type="Gene3D" id="3.40.50.300">
    <property type="entry name" value="P-loop containing nucleotide triphosphate hydrolases"/>
    <property type="match status" value="1"/>
</dbReference>
<reference evidence="11" key="2">
    <citation type="submission" date="2021-08" db="EMBL/GenBank/DDBJ databases">
        <authorList>
            <person name="Eriksson T."/>
        </authorList>
    </citation>
    <scope>NUCLEOTIDE SEQUENCE</scope>
    <source>
        <strain evidence="11">Stoneville</strain>
        <tissue evidence="11">Whole head</tissue>
    </source>
</reference>
<protein>
    <recommendedName>
        <fullName evidence="13">Guanine nucleotide-binding protein G(O) subunit alpha</fullName>
    </recommendedName>
</protein>
<proteinExistence type="predicted"/>
<sequence>MFFCLTLYIRDRNDDDDVKNSSHAVNKYPIQAYQRHRVSPISPQLSRMWHRQKLLFRLKPIKNEKQEQESSLFRAGESGKSTIVKQMKIIHESGFTSEDFKQYRPVVYSNTIQSLVAILRAMPNLGISYGNNEREVSPSLPEPTTPPNFPGRFKITGNAESENFHRHIDGKMVFDVIQRMEDTEPFSEELLAAMKRLWADSGVLECFGRSNEYQLNDSAKYFLDDLDRLGAKEYQPTEQDILRTRVKTTGIVEVHFSFKNLNFKLFDVGGQRSERKKWIHCFEDVTAIIFCVAMSEYDQVLHEDETTNRMQESLKLFDSICNNKWFTDTSIILFLNKKDLFEEKIRKSPLTICFQEYAGAQEYGEAAAYIQAQFEAKNKSTTKEIYCHMTCATDTHNIQFVFDAVTDVIIANNLRNCGLY</sequence>
<keyword evidence="6" id="KW-0564">Palmitate</keyword>
<evidence type="ECO:0000256" key="6">
    <source>
        <dbReference type="ARBA" id="ARBA00023139"/>
    </source>
</evidence>
<dbReference type="SUPFAM" id="SSF52540">
    <property type="entry name" value="P-loop containing nucleoside triphosphate hydrolases"/>
    <property type="match status" value="1"/>
</dbReference>
<keyword evidence="1" id="KW-0519">Myristate</keyword>
<keyword evidence="3 9" id="KW-0547">Nucleotide-binding</keyword>
<evidence type="ECO:0008006" key="13">
    <source>
        <dbReference type="Google" id="ProtNLM"/>
    </source>
</evidence>
<feature type="binding site" evidence="9">
    <location>
        <begin position="242"/>
        <end position="248"/>
    </location>
    <ligand>
        <name>GTP</name>
        <dbReference type="ChEBI" id="CHEBI:37565"/>
    </ligand>
</feature>
<dbReference type="Gene3D" id="1.10.400.10">
    <property type="entry name" value="GI Alpha 1, domain 2-like"/>
    <property type="match status" value="1"/>
</dbReference>
<dbReference type="SUPFAM" id="SSF47895">
    <property type="entry name" value="Transducin (alpha subunit), insertion domain"/>
    <property type="match status" value="1"/>
</dbReference>
<evidence type="ECO:0000256" key="7">
    <source>
        <dbReference type="ARBA" id="ARBA00023224"/>
    </source>
</evidence>
<comment type="caution">
    <text evidence="11">The sequence shown here is derived from an EMBL/GenBank/DDBJ whole genome shotgun (WGS) entry which is preliminary data.</text>
</comment>
<dbReference type="GO" id="GO:0005834">
    <property type="term" value="C:heterotrimeric G-protein complex"/>
    <property type="evidence" value="ECO:0007669"/>
    <property type="project" value="TreeGrafter"/>
</dbReference>
<dbReference type="GO" id="GO:0005737">
    <property type="term" value="C:cytoplasm"/>
    <property type="evidence" value="ECO:0007669"/>
    <property type="project" value="TreeGrafter"/>
</dbReference>
<dbReference type="FunFam" id="3.40.50.300:FF:002307">
    <property type="entry name" value="Guanine nucleotide-binding protein G(k) subunit alpha"/>
    <property type="match status" value="1"/>
</dbReference>
<feature type="binding site" evidence="9">
    <location>
        <begin position="77"/>
        <end position="82"/>
    </location>
    <ligand>
        <name>GTP</name>
        <dbReference type="ChEBI" id="CHEBI:37565"/>
    </ligand>
</feature>
<keyword evidence="2 10" id="KW-0479">Metal-binding</keyword>
<dbReference type="InterPro" id="IPR011025">
    <property type="entry name" value="GproteinA_insert"/>
</dbReference>
<dbReference type="GO" id="GO:0046872">
    <property type="term" value="F:metal ion binding"/>
    <property type="evidence" value="ECO:0007669"/>
    <property type="project" value="UniProtKB-KW"/>
</dbReference>
<evidence type="ECO:0000256" key="10">
    <source>
        <dbReference type="PIRSR" id="PIRSR601019-2"/>
    </source>
</evidence>
<dbReference type="SMART" id="SM00275">
    <property type="entry name" value="G_alpha"/>
    <property type="match status" value="1"/>
</dbReference>
<evidence type="ECO:0000256" key="4">
    <source>
        <dbReference type="ARBA" id="ARBA00022842"/>
    </source>
</evidence>
<dbReference type="PROSITE" id="PS51882">
    <property type="entry name" value="G_ALPHA"/>
    <property type="match status" value="1"/>
</dbReference>